<feature type="transmembrane region" description="Helical" evidence="1">
    <location>
        <begin position="103"/>
        <end position="126"/>
    </location>
</feature>
<evidence type="ECO:0000313" key="3">
    <source>
        <dbReference type="Proteomes" id="UP001310387"/>
    </source>
</evidence>
<accession>A0ABU7Z3N4</accession>
<feature type="transmembrane region" description="Helical" evidence="1">
    <location>
        <begin position="202"/>
        <end position="222"/>
    </location>
</feature>
<name>A0ABU7Z3N4_9MICO</name>
<feature type="transmembrane region" description="Helical" evidence="1">
    <location>
        <begin position="132"/>
        <end position="158"/>
    </location>
</feature>
<feature type="transmembrane region" description="Helical" evidence="1">
    <location>
        <begin position="21"/>
        <end position="49"/>
    </location>
</feature>
<evidence type="ECO:0000313" key="2">
    <source>
        <dbReference type="EMBL" id="MEG3613966.1"/>
    </source>
</evidence>
<gene>
    <name evidence="2" type="ORF">V5O49_02385</name>
</gene>
<keyword evidence="1" id="KW-0472">Membrane</keyword>
<protein>
    <submittedName>
        <fullName evidence="2">DUF624 domain-containing protein</fullName>
    </submittedName>
</protein>
<feature type="transmembrane region" description="Helical" evidence="1">
    <location>
        <begin position="178"/>
        <end position="196"/>
    </location>
</feature>
<keyword evidence="3" id="KW-1185">Reference proteome</keyword>
<evidence type="ECO:0000256" key="1">
    <source>
        <dbReference type="SAM" id="Phobius"/>
    </source>
</evidence>
<feature type="transmembrane region" description="Helical" evidence="1">
    <location>
        <begin position="61"/>
        <end position="82"/>
    </location>
</feature>
<keyword evidence="1" id="KW-1133">Transmembrane helix</keyword>
<comment type="caution">
    <text evidence="2">The sequence shown here is derived from an EMBL/GenBank/DDBJ whole genome shotgun (WGS) entry which is preliminary data.</text>
</comment>
<keyword evidence="1" id="KW-0812">Transmembrane</keyword>
<proteinExistence type="predicted"/>
<reference evidence="2" key="1">
    <citation type="journal article" date="2024" name="Antonie Van Leeuwenhoek">
        <title>Isoptericola haloaureus sp. nov., a dimorphic actinobacterium isolated from mangrove sediments of southeast India, implicating biosaline agricultural significance through nitrogen fixation and salt tolerance genes.</title>
        <authorList>
            <person name="Prathaban M."/>
            <person name="Prathiviraj R."/>
            <person name="Ravichandran M."/>
            <person name="Natarajan S.D."/>
            <person name="Sobanaa M."/>
            <person name="Hari Krishna Kumar S."/>
            <person name="Chandrasekar V."/>
            <person name="Selvin J."/>
        </authorList>
    </citation>
    <scope>NUCLEOTIDE SEQUENCE</scope>
    <source>
        <strain evidence="2">MP1014</strain>
    </source>
</reference>
<organism evidence="2 3">
    <name type="scientific">Isoptericola haloaureus</name>
    <dbReference type="NCBI Taxonomy" id="1542902"/>
    <lineage>
        <taxon>Bacteria</taxon>
        <taxon>Bacillati</taxon>
        <taxon>Actinomycetota</taxon>
        <taxon>Actinomycetes</taxon>
        <taxon>Micrococcales</taxon>
        <taxon>Promicromonosporaceae</taxon>
        <taxon>Isoptericola</taxon>
    </lineage>
</organism>
<sequence length="241" mass="25023">MSASTRHRGRRRLVSQEMYETVFGTVYIGLATNVLLVAATLPLLVVLLATDPTVSWPALALLAPLLAPALVAAFAVFTAFSTDGSTAAVRTFWRAYRRHARRALAIGALTSAVVVVLAVDVVAVWGARIGAAAIPVFATLLVLAVLTALVALAATPVLPGVRLRDLLRTSLYLAVRRWYLSVTALAVLGLLAGVVVTSPAIGLGFATAPLLFVVWGGCRVALRSVVPDGATPAAHGTAVPS</sequence>
<reference evidence="2" key="2">
    <citation type="submission" date="2024-02" db="EMBL/GenBank/DDBJ databases">
        <authorList>
            <person name="Prathaban M."/>
            <person name="Mythili R."/>
            <person name="Sharmila Devi N."/>
            <person name="Sobanaa M."/>
            <person name="Prathiviraj R."/>
            <person name="Selvin J."/>
        </authorList>
    </citation>
    <scope>NUCLEOTIDE SEQUENCE</scope>
    <source>
        <strain evidence="2">MP1014</strain>
    </source>
</reference>
<dbReference type="EMBL" id="JBAGLP010000105">
    <property type="protein sequence ID" value="MEG3613966.1"/>
    <property type="molecule type" value="Genomic_DNA"/>
</dbReference>
<dbReference type="RefSeq" id="WP_332900829.1">
    <property type="nucleotide sequence ID" value="NZ_JBAGLP010000105.1"/>
</dbReference>
<dbReference type="Proteomes" id="UP001310387">
    <property type="component" value="Unassembled WGS sequence"/>
</dbReference>